<dbReference type="PANTHER" id="PTHR48111">
    <property type="entry name" value="REGULATOR OF RPOS"/>
    <property type="match status" value="1"/>
</dbReference>
<protein>
    <submittedName>
        <fullName evidence="4">Response regulator receiver domain-containing protein</fullName>
    </submittedName>
</protein>
<accession>A0A1H7EH61</accession>
<dbReference type="PANTHER" id="PTHR48111:SF36">
    <property type="entry name" value="TRANSCRIPTIONAL REGULATORY PROTEIN CUTR"/>
    <property type="match status" value="1"/>
</dbReference>
<evidence type="ECO:0000256" key="1">
    <source>
        <dbReference type="ARBA" id="ARBA00023125"/>
    </source>
</evidence>
<dbReference type="GO" id="GO:0005829">
    <property type="term" value="C:cytosol"/>
    <property type="evidence" value="ECO:0007669"/>
    <property type="project" value="TreeGrafter"/>
</dbReference>
<dbReference type="SUPFAM" id="SSF52172">
    <property type="entry name" value="CheY-like"/>
    <property type="match status" value="1"/>
</dbReference>
<comment type="caution">
    <text evidence="2">Lacks conserved residue(s) required for the propagation of feature annotation.</text>
</comment>
<dbReference type="OrthoDB" id="9801101at2"/>
<dbReference type="GO" id="GO:0006355">
    <property type="term" value="P:regulation of DNA-templated transcription"/>
    <property type="evidence" value="ECO:0007669"/>
    <property type="project" value="TreeGrafter"/>
</dbReference>
<evidence type="ECO:0000259" key="3">
    <source>
        <dbReference type="PROSITE" id="PS50110"/>
    </source>
</evidence>
<evidence type="ECO:0000313" key="4">
    <source>
        <dbReference type="EMBL" id="SEK10950.1"/>
    </source>
</evidence>
<evidence type="ECO:0000256" key="2">
    <source>
        <dbReference type="PROSITE-ProRule" id="PRU00169"/>
    </source>
</evidence>
<keyword evidence="1" id="KW-0238">DNA-binding</keyword>
<dbReference type="SMART" id="SM00448">
    <property type="entry name" value="REC"/>
    <property type="match status" value="1"/>
</dbReference>
<dbReference type="EMBL" id="FNYE01000049">
    <property type="protein sequence ID" value="SEK10950.1"/>
    <property type="molecule type" value="Genomic_DNA"/>
</dbReference>
<dbReference type="GO" id="GO:0000156">
    <property type="term" value="F:phosphorelay response regulator activity"/>
    <property type="evidence" value="ECO:0007669"/>
    <property type="project" value="TreeGrafter"/>
</dbReference>
<dbReference type="GO" id="GO:0032993">
    <property type="term" value="C:protein-DNA complex"/>
    <property type="evidence" value="ECO:0007669"/>
    <property type="project" value="TreeGrafter"/>
</dbReference>
<organism evidence="4 5">
    <name type="scientific">Paraburkholderia diazotrophica</name>
    <dbReference type="NCBI Taxonomy" id="667676"/>
    <lineage>
        <taxon>Bacteria</taxon>
        <taxon>Pseudomonadati</taxon>
        <taxon>Pseudomonadota</taxon>
        <taxon>Betaproteobacteria</taxon>
        <taxon>Burkholderiales</taxon>
        <taxon>Burkholderiaceae</taxon>
        <taxon>Paraburkholderia</taxon>
    </lineage>
</organism>
<proteinExistence type="predicted"/>
<dbReference type="GO" id="GO:0000976">
    <property type="term" value="F:transcription cis-regulatory region binding"/>
    <property type="evidence" value="ECO:0007669"/>
    <property type="project" value="TreeGrafter"/>
</dbReference>
<keyword evidence="5" id="KW-1185">Reference proteome</keyword>
<reference evidence="5" key="1">
    <citation type="submission" date="2016-10" db="EMBL/GenBank/DDBJ databases">
        <authorList>
            <person name="Varghese N."/>
            <person name="Submissions S."/>
        </authorList>
    </citation>
    <scope>NUCLEOTIDE SEQUENCE [LARGE SCALE GENOMIC DNA]</scope>
    <source>
        <strain evidence="5">LMG 26031</strain>
    </source>
</reference>
<gene>
    <name evidence="4" type="ORF">SAMN05192539_104956</name>
</gene>
<dbReference type="Proteomes" id="UP000198866">
    <property type="component" value="Unassembled WGS sequence"/>
</dbReference>
<dbReference type="InterPro" id="IPR011006">
    <property type="entry name" value="CheY-like_superfamily"/>
</dbReference>
<evidence type="ECO:0000313" key="5">
    <source>
        <dbReference type="Proteomes" id="UP000198866"/>
    </source>
</evidence>
<dbReference type="InterPro" id="IPR001789">
    <property type="entry name" value="Sig_transdc_resp-reg_receiver"/>
</dbReference>
<dbReference type="InterPro" id="IPR039420">
    <property type="entry name" value="WalR-like"/>
</dbReference>
<dbReference type="Pfam" id="PF00072">
    <property type="entry name" value="Response_reg"/>
    <property type="match status" value="1"/>
</dbReference>
<dbReference type="PROSITE" id="PS50110">
    <property type="entry name" value="RESPONSE_REGULATORY"/>
    <property type="match status" value="1"/>
</dbReference>
<feature type="domain" description="Response regulatory" evidence="3">
    <location>
        <begin position="11"/>
        <end position="126"/>
    </location>
</feature>
<sequence>MTMERDNVTQRILIVQAHSYLNGMLQRGQQWLRAAGFEVDLAKLADGASTSFGQDAYSLLILGSTCHDGPGFRLLKRLREDRNDVPVIIASSRSESDEKVSMFNAGADDYFVLPCDADELVARCRT</sequence>
<dbReference type="STRING" id="667676.SAMN05192539_104956"/>
<name>A0A1H7EH61_9BURK</name>
<dbReference type="AlphaFoldDB" id="A0A1H7EH61"/>
<dbReference type="Gene3D" id="3.40.50.2300">
    <property type="match status" value="1"/>
</dbReference>